<reference evidence="1" key="3">
    <citation type="submission" date="2015-04" db="UniProtKB">
        <authorList>
            <consortium name="EnsemblPlants"/>
        </authorList>
    </citation>
    <scope>IDENTIFICATION</scope>
</reference>
<protein>
    <submittedName>
        <fullName evidence="1">Uncharacterized protein</fullName>
    </submittedName>
</protein>
<proteinExistence type="predicted"/>
<reference evidence="2" key="2">
    <citation type="submission" date="2013-12" db="EMBL/GenBank/DDBJ databases">
        <authorList>
            <person name="Yu Y."/>
            <person name="Lee S."/>
            <person name="de Baynast K."/>
            <person name="Wissotski M."/>
            <person name="Liu L."/>
            <person name="Talag J."/>
            <person name="Goicoechea J."/>
            <person name="Angelova A."/>
            <person name="Jetty R."/>
            <person name="Kudrna D."/>
            <person name="Golser W."/>
            <person name="Rivera L."/>
            <person name="Zhang J."/>
            <person name="Wing R."/>
        </authorList>
    </citation>
    <scope>NUCLEOTIDE SEQUENCE</scope>
</reference>
<keyword evidence="2" id="KW-1185">Reference proteome</keyword>
<dbReference type="AlphaFoldDB" id="A0A0D9XG66"/>
<dbReference type="Gramene" id="LPERR09G13930.1">
    <property type="protein sequence ID" value="LPERR09G13930.1"/>
    <property type="gene ID" value="LPERR09G13930"/>
</dbReference>
<dbReference type="PANTHER" id="PTHR35167:SF3">
    <property type="entry name" value="OS05G0216466 PROTEIN"/>
    <property type="match status" value="1"/>
</dbReference>
<organism evidence="1 2">
    <name type="scientific">Leersia perrieri</name>
    <dbReference type="NCBI Taxonomy" id="77586"/>
    <lineage>
        <taxon>Eukaryota</taxon>
        <taxon>Viridiplantae</taxon>
        <taxon>Streptophyta</taxon>
        <taxon>Embryophyta</taxon>
        <taxon>Tracheophyta</taxon>
        <taxon>Spermatophyta</taxon>
        <taxon>Magnoliopsida</taxon>
        <taxon>Liliopsida</taxon>
        <taxon>Poales</taxon>
        <taxon>Poaceae</taxon>
        <taxon>BOP clade</taxon>
        <taxon>Oryzoideae</taxon>
        <taxon>Oryzeae</taxon>
        <taxon>Oryzinae</taxon>
        <taxon>Leersia</taxon>
    </lineage>
</organism>
<reference evidence="1 2" key="1">
    <citation type="submission" date="2012-08" db="EMBL/GenBank/DDBJ databases">
        <title>Oryza genome evolution.</title>
        <authorList>
            <person name="Wing R.A."/>
        </authorList>
    </citation>
    <scope>NUCLEOTIDE SEQUENCE</scope>
</reference>
<dbReference type="Proteomes" id="UP000032180">
    <property type="component" value="Chromosome 9"/>
</dbReference>
<evidence type="ECO:0000313" key="2">
    <source>
        <dbReference type="Proteomes" id="UP000032180"/>
    </source>
</evidence>
<accession>A0A0D9XG66</accession>
<name>A0A0D9XG66_9ORYZ</name>
<dbReference type="EnsemblPlants" id="LPERR09G13930.1">
    <property type="protein sequence ID" value="LPERR09G13930.1"/>
    <property type="gene ID" value="LPERR09G13930"/>
</dbReference>
<sequence length="116" mass="13137">MAKKKAIMLVDKKVAFTVQELVAAKRLILLSQGSTSGASSGTAVKARRAKARVARARSADEHLSDEEIEYDYQEVPGIPRRTRLYRFISEIYKVTKEVKKEVKKEEEVEEEPPSNE</sequence>
<dbReference type="HOGENOM" id="CLU_2100417_0_0_1"/>
<evidence type="ECO:0000313" key="1">
    <source>
        <dbReference type="EnsemblPlants" id="LPERR09G13930.1"/>
    </source>
</evidence>
<dbReference type="PANTHER" id="PTHR35167">
    <property type="entry name" value="OS05G0216466 PROTEIN"/>
    <property type="match status" value="1"/>
</dbReference>